<dbReference type="eggNOG" id="COG0431">
    <property type="taxonomic scope" value="Bacteria"/>
</dbReference>
<keyword evidence="2" id="KW-0288">FMN</keyword>
<sequence>MYLPPSPAVRAPCPASSCFVFSYLHIIVKTQLFVKGARCTQGAIVLKSGQSAPCAARFAKKGEYLLMKVLLINGSPHEKGCTYTALSLIAGELNASGIETEILNVGTKPVGGCIGCGGCAAGKGCVFGGVVNEAIEKAKTADAFVFGTPVHYASASGNMTSFMDRLAYAGGKYLAYKPAAICASARRAGTTTTLDQLVKYPEFFHMPLVSGSYWPMVHGSKPEQVLEDEEGCAVMRELGRNMAWLLKCIELGKANGITHPENPRRPMTNFIR</sequence>
<proteinExistence type="predicted"/>
<dbReference type="EC" id="1.7.-.-" evidence="4"/>
<dbReference type="Pfam" id="PF03358">
    <property type="entry name" value="FMN_red"/>
    <property type="match status" value="1"/>
</dbReference>
<dbReference type="EMBL" id="ACOP02000009">
    <property type="protein sequence ID" value="EEU97720.1"/>
    <property type="molecule type" value="Genomic_DNA"/>
</dbReference>
<dbReference type="InterPro" id="IPR005025">
    <property type="entry name" value="FMN_Rdtase-like_dom"/>
</dbReference>
<dbReference type="SUPFAM" id="SSF52218">
    <property type="entry name" value="Flavoproteins"/>
    <property type="match status" value="1"/>
</dbReference>
<dbReference type="InterPro" id="IPR029039">
    <property type="entry name" value="Flavoprotein-like_sf"/>
</dbReference>
<dbReference type="STRING" id="411483.FAEPRAA2165_00634"/>
<organism evidence="4 5">
    <name type="scientific">Faecalibacterium duncaniae (strain DSM 17677 / JCM 31915 / A2-165)</name>
    <name type="common">Faecalibacterium prausnitzii</name>
    <dbReference type="NCBI Taxonomy" id="411483"/>
    <lineage>
        <taxon>Bacteria</taxon>
        <taxon>Bacillati</taxon>
        <taxon>Bacillota</taxon>
        <taxon>Clostridia</taxon>
        <taxon>Eubacteriales</taxon>
        <taxon>Oscillospiraceae</taxon>
        <taxon>Faecalibacterium</taxon>
    </lineage>
</organism>
<evidence type="ECO:0000256" key="1">
    <source>
        <dbReference type="ARBA" id="ARBA00022630"/>
    </source>
</evidence>
<dbReference type="AlphaFoldDB" id="C7H2Y7"/>
<keyword evidence="4" id="KW-0560">Oxidoreductase</keyword>
<dbReference type="PATRIC" id="fig|411483.3.peg.510"/>
<name>C7H2Y7_FAED2</name>
<reference evidence="4" key="1">
    <citation type="submission" date="2009-08" db="EMBL/GenBank/DDBJ databases">
        <authorList>
            <person name="Weinstock G."/>
            <person name="Sodergren E."/>
            <person name="Clifton S."/>
            <person name="Fulton L."/>
            <person name="Fulton B."/>
            <person name="Courtney L."/>
            <person name="Fronick C."/>
            <person name="Harrison M."/>
            <person name="Strong C."/>
            <person name="Farmer C."/>
            <person name="Delahaunty K."/>
            <person name="Markovic C."/>
            <person name="Hall O."/>
            <person name="Minx P."/>
            <person name="Tomlinson C."/>
            <person name="Mitreva M."/>
            <person name="Nelson J."/>
            <person name="Hou S."/>
            <person name="Wollam A."/>
            <person name="Pepin K.H."/>
            <person name="Johnson M."/>
            <person name="Bhonagiri V."/>
            <person name="Nash W.E."/>
            <person name="Warren W."/>
            <person name="Chinwalla A."/>
            <person name="Mardis E.R."/>
            <person name="Wilson R.K."/>
        </authorList>
    </citation>
    <scope>NUCLEOTIDE SEQUENCE [LARGE SCALE GENOMIC DNA]</scope>
    <source>
        <strain evidence="4">A2-165</strain>
    </source>
</reference>
<dbReference type="PANTHER" id="PTHR43278">
    <property type="entry name" value="NAD(P)H-DEPENDENT FMN-CONTAINING OXIDOREDUCTASE YWQN-RELATED"/>
    <property type="match status" value="1"/>
</dbReference>
<accession>C7H2Y7</accession>
<comment type="caution">
    <text evidence="4">The sequence shown here is derived from an EMBL/GenBank/DDBJ whole genome shotgun (WGS) entry which is preliminary data.</text>
</comment>
<evidence type="ECO:0000259" key="3">
    <source>
        <dbReference type="Pfam" id="PF03358"/>
    </source>
</evidence>
<dbReference type="InterPro" id="IPR051796">
    <property type="entry name" value="ISF_SsuE-like"/>
</dbReference>
<evidence type="ECO:0000313" key="4">
    <source>
        <dbReference type="EMBL" id="EEU97720.1"/>
    </source>
</evidence>
<keyword evidence="1" id="KW-0285">Flavoprotein</keyword>
<keyword evidence="5" id="KW-1185">Reference proteome</keyword>
<dbReference type="GO" id="GO:0016491">
    <property type="term" value="F:oxidoreductase activity"/>
    <property type="evidence" value="ECO:0007669"/>
    <property type="project" value="UniProtKB-KW"/>
</dbReference>
<evidence type="ECO:0000256" key="2">
    <source>
        <dbReference type="ARBA" id="ARBA00022643"/>
    </source>
</evidence>
<protein>
    <submittedName>
        <fullName evidence="4">Flavin reductase</fullName>
        <ecNumber evidence="4">1.7.-.-</ecNumber>
    </submittedName>
</protein>
<gene>
    <name evidence="4" type="ORF">FAEPRAA2165_00634</name>
</gene>
<dbReference type="Proteomes" id="UP000004619">
    <property type="component" value="Unassembled WGS sequence"/>
</dbReference>
<feature type="domain" description="NADPH-dependent FMN reductase-like" evidence="3">
    <location>
        <begin position="67"/>
        <end position="218"/>
    </location>
</feature>
<dbReference type="PANTHER" id="PTHR43278:SF4">
    <property type="entry name" value="NAD(P)H-DEPENDENT FMN-CONTAINING OXIDOREDUCTASE YWQN-RELATED"/>
    <property type="match status" value="1"/>
</dbReference>
<evidence type="ECO:0000313" key="5">
    <source>
        <dbReference type="Proteomes" id="UP000004619"/>
    </source>
</evidence>
<dbReference type="HOGENOM" id="CLU_050993_3_3_9"/>
<dbReference type="Gene3D" id="3.40.50.360">
    <property type="match status" value="1"/>
</dbReference>